<evidence type="ECO:0000256" key="3">
    <source>
        <dbReference type="ARBA" id="ARBA00022475"/>
    </source>
</evidence>
<dbReference type="InterPro" id="IPR023408">
    <property type="entry name" value="MscS_beta-dom_sf"/>
</dbReference>
<dbReference type="PANTHER" id="PTHR30460">
    <property type="entry name" value="MODERATE CONDUCTANCE MECHANOSENSITIVE CHANNEL YBIO"/>
    <property type="match status" value="1"/>
</dbReference>
<evidence type="ECO:0000256" key="2">
    <source>
        <dbReference type="ARBA" id="ARBA00008017"/>
    </source>
</evidence>
<evidence type="ECO:0000256" key="6">
    <source>
        <dbReference type="ARBA" id="ARBA00023136"/>
    </source>
</evidence>
<dbReference type="InterPro" id="IPR010920">
    <property type="entry name" value="LSM_dom_sf"/>
</dbReference>
<dbReference type="InterPro" id="IPR011066">
    <property type="entry name" value="MscS_channel_C_sf"/>
</dbReference>
<feature type="transmembrane region" description="Helical" evidence="7">
    <location>
        <begin position="459"/>
        <end position="481"/>
    </location>
</feature>
<dbReference type="Pfam" id="PF21088">
    <property type="entry name" value="MS_channel_1st"/>
    <property type="match status" value="1"/>
</dbReference>
<dbReference type="Gene3D" id="2.30.30.60">
    <property type="match status" value="1"/>
</dbReference>
<evidence type="ECO:0000256" key="4">
    <source>
        <dbReference type="ARBA" id="ARBA00022692"/>
    </source>
</evidence>
<evidence type="ECO:0000256" key="5">
    <source>
        <dbReference type="ARBA" id="ARBA00022989"/>
    </source>
</evidence>
<comment type="caution">
    <text evidence="11">The sequence shown here is derived from an EMBL/GenBank/DDBJ whole genome shotgun (WGS) entry which is preliminary data.</text>
</comment>
<evidence type="ECO:0000259" key="8">
    <source>
        <dbReference type="Pfam" id="PF00924"/>
    </source>
</evidence>
<dbReference type="InterPro" id="IPR006685">
    <property type="entry name" value="MscS_channel_2nd"/>
</dbReference>
<keyword evidence="12" id="KW-1185">Reference proteome</keyword>
<keyword evidence="5 7" id="KW-1133">Transmembrane helix</keyword>
<comment type="subcellular location">
    <subcellularLocation>
        <location evidence="1">Cell membrane</location>
        <topology evidence="1">Multi-pass membrane protein</topology>
    </subcellularLocation>
</comment>
<feature type="transmembrane region" description="Helical" evidence="7">
    <location>
        <begin position="275"/>
        <end position="293"/>
    </location>
</feature>
<evidence type="ECO:0000256" key="1">
    <source>
        <dbReference type="ARBA" id="ARBA00004651"/>
    </source>
</evidence>
<dbReference type="InterPro" id="IPR011014">
    <property type="entry name" value="MscS_channel_TM-2"/>
</dbReference>
<keyword evidence="4 7" id="KW-0812">Transmembrane</keyword>
<organism evidence="11 12">
    <name type="scientific">Rhizobium paranaense</name>
    <dbReference type="NCBI Taxonomy" id="1650438"/>
    <lineage>
        <taxon>Bacteria</taxon>
        <taxon>Pseudomonadati</taxon>
        <taxon>Pseudomonadota</taxon>
        <taxon>Alphaproteobacteria</taxon>
        <taxon>Hyphomicrobiales</taxon>
        <taxon>Rhizobiaceae</taxon>
        <taxon>Rhizobium/Agrobacterium group</taxon>
        <taxon>Rhizobium</taxon>
    </lineage>
</organism>
<feature type="domain" description="Mechanosensitive ion channel transmembrane helices 2/3" evidence="10">
    <location>
        <begin position="438"/>
        <end position="478"/>
    </location>
</feature>
<dbReference type="SUPFAM" id="SSF82861">
    <property type="entry name" value="Mechanosensitive channel protein MscS (YggB), transmembrane region"/>
    <property type="match status" value="1"/>
</dbReference>
<evidence type="ECO:0000313" key="11">
    <source>
        <dbReference type="EMBL" id="MBB5572460.1"/>
    </source>
</evidence>
<accession>A0A7W8XNF8</accession>
<sequence>MFRRLIPGVLVLLFMMIVPQLCRAQVAETPPAAPPAKVSELLRLMNDPELRQWLEKRQAAEQQPTAATATLIESGEARARARYQALRAAIPNVPVQLADAARRVREQARNSGFAPAFVMLTILVCIGLAGEWFFKKTVLKARFQNPLVAHTIGEFGPWIAFTLVSSGIFLAIDWPPLLHVVILFYLLAFIAARLVFACCKLSRDAGALSPFGYHRACLFIAVLAFAGATTSLTKPLSIDGDVGTVISHGFSILLLLIVFEAVWRRPGDATASRQLALVNTLYSVYAIGLWLLWVTNFLGLFWLGVYAVILPGLLSAVGRTAEAFAKGRWPSDNKNSARMVLAVRGARALVIAAAVGWITVIWHYDPNILARENPAIDAAVRGALKSVVILILADLCWQLSKAFIDERLSVADSDASSPSAEAARAGRLRTLLPIFRNALAAIVIAAAVLTVLSEMGVQIGPLIAGAGIFGVAIGFGSQTLVKDIVSGIFYLMDDAFRVGEYIQSGSYKGTVESFSLRSVRLRHHRGPVFTVPFGELGAVQNMSRDWAIDKFMLRVPFNTDVAKAKKIAKQIGEQLKEDPEIGPQILETLKMKGVEQIGDFGIELSFAFTVLPGRQTYIRRRAYTMIRDAFMENGIEFAQPTVQVGGEEKSDTAAAALTMHKKRTAEQLAQSPAPPT</sequence>
<keyword evidence="3" id="KW-1003">Cell membrane</keyword>
<dbReference type="GO" id="GO:0005886">
    <property type="term" value="C:plasma membrane"/>
    <property type="evidence" value="ECO:0007669"/>
    <property type="project" value="UniProtKB-SubCell"/>
</dbReference>
<feature type="transmembrane region" description="Helical" evidence="7">
    <location>
        <begin position="245"/>
        <end position="263"/>
    </location>
</feature>
<feature type="domain" description="Mechanosensitive ion channel MscS" evidence="8">
    <location>
        <begin position="479"/>
        <end position="544"/>
    </location>
</feature>
<name>A0A7W8XNF8_9HYPH</name>
<dbReference type="Gene3D" id="1.10.287.1260">
    <property type="match status" value="1"/>
</dbReference>
<evidence type="ECO:0000313" key="12">
    <source>
        <dbReference type="Proteomes" id="UP000549882"/>
    </source>
</evidence>
<protein>
    <submittedName>
        <fullName evidence="11">Small-conductance mechanosensitive channel</fullName>
    </submittedName>
</protein>
<feature type="transmembrane region" description="Helical" evidence="7">
    <location>
        <begin position="339"/>
        <end position="362"/>
    </location>
</feature>
<feature type="transmembrane region" description="Helical" evidence="7">
    <location>
        <begin position="112"/>
        <end position="134"/>
    </location>
</feature>
<feature type="transmembrane region" description="Helical" evidence="7">
    <location>
        <begin position="216"/>
        <end position="233"/>
    </location>
</feature>
<dbReference type="SUPFAM" id="SSF82689">
    <property type="entry name" value="Mechanosensitive channel protein MscS (YggB), C-terminal domain"/>
    <property type="match status" value="1"/>
</dbReference>
<reference evidence="11 12" key="1">
    <citation type="submission" date="2020-08" db="EMBL/GenBank/DDBJ databases">
        <title>Genomic Encyclopedia of Type Strains, Phase IV (KMG-V): Genome sequencing to study the core and pangenomes of soil and plant-associated prokaryotes.</title>
        <authorList>
            <person name="Whitman W."/>
        </authorList>
    </citation>
    <scope>NUCLEOTIDE SEQUENCE [LARGE SCALE GENOMIC DNA]</scope>
    <source>
        <strain evidence="11 12">SEMIA 4064</strain>
    </source>
</reference>
<feature type="transmembrane region" description="Helical" evidence="7">
    <location>
        <begin position="299"/>
        <end position="318"/>
    </location>
</feature>
<feature type="domain" description="Mechanosensitive ion channel MscS C-terminal" evidence="9">
    <location>
        <begin position="554"/>
        <end position="637"/>
    </location>
</feature>
<feature type="transmembrane region" description="Helical" evidence="7">
    <location>
        <begin position="178"/>
        <end position="196"/>
    </location>
</feature>
<dbReference type="RefSeq" id="WP_246451045.1">
    <property type="nucleotide sequence ID" value="NZ_JACHBI010000001.1"/>
</dbReference>
<dbReference type="Gene3D" id="3.30.70.100">
    <property type="match status" value="1"/>
</dbReference>
<dbReference type="InterPro" id="IPR049278">
    <property type="entry name" value="MS_channel_C"/>
</dbReference>
<dbReference type="PANTHER" id="PTHR30460:SF0">
    <property type="entry name" value="MODERATE CONDUCTANCE MECHANOSENSITIVE CHANNEL YBIO"/>
    <property type="match status" value="1"/>
</dbReference>
<dbReference type="SUPFAM" id="SSF50182">
    <property type="entry name" value="Sm-like ribonucleoproteins"/>
    <property type="match status" value="1"/>
</dbReference>
<evidence type="ECO:0000259" key="9">
    <source>
        <dbReference type="Pfam" id="PF21082"/>
    </source>
</evidence>
<keyword evidence="6 7" id="KW-0472">Membrane</keyword>
<dbReference type="EMBL" id="JACHBI010000001">
    <property type="protein sequence ID" value="MBB5572460.1"/>
    <property type="molecule type" value="Genomic_DNA"/>
</dbReference>
<evidence type="ECO:0000256" key="7">
    <source>
        <dbReference type="SAM" id="Phobius"/>
    </source>
</evidence>
<gene>
    <name evidence="11" type="ORF">GGD50_001036</name>
</gene>
<evidence type="ECO:0000259" key="10">
    <source>
        <dbReference type="Pfam" id="PF21088"/>
    </source>
</evidence>
<dbReference type="InterPro" id="IPR045276">
    <property type="entry name" value="YbiO_bact"/>
</dbReference>
<dbReference type="Pfam" id="PF21082">
    <property type="entry name" value="MS_channel_3rd"/>
    <property type="match status" value="1"/>
</dbReference>
<feature type="transmembrane region" description="Helical" evidence="7">
    <location>
        <begin position="434"/>
        <end position="453"/>
    </location>
</feature>
<comment type="similarity">
    <text evidence="2">Belongs to the MscS (TC 1.A.23) family.</text>
</comment>
<dbReference type="GO" id="GO:0008381">
    <property type="term" value="F:mechanosensitive monoatomic ion channel activity"/>
    <property type="evidence" value="ECO:0007669"/>
    <property type="project" value="InterPro"/>
</dbReference>
<dbReference type="InterPro" id="IPR049142">
    <property type="entry name" value="MS_channel_1st"/>
</dbReference>
<feature type="transmembrane region" description="Helical" evidence="7">
    <location>
        <begin position="155"/>
        <end position="172"/>
    </location>
</feature>
<proteinExistence type="inferred from homology"/>
<dbReference type="AlphaFoldDB" id="A0A7W8XNF8"/>
<dbReference type="Pfam" id="PF00924">
    <property type="entry name" value="MS_channel_2nd"/>
    <property type="match status" value="1"/>
</dbReference>
<dbReference type="Proteomes" id="UP000549882">
    <property type="component" value="Unassembled WGS sequence"/>
</dbReference>